<keyword evidence="4" id="KW-1185">Reference proteome</keyword>
<dbReference type="PANTHER" id="PTHR34512:SF30">
    <property type="entry name" value="OUTER MEMBRANE PROTEIN ASSEMBLY FACTOR BAMB"/>
    <property type="match status" value="1"/>
</dbReference>
<dbReference type="AlphaFoldDB" id="A0AAP2DGW1"/>
<feature type="chain" id="PRO_5042990614" evidence="1">
    <location>
        <begin position="19"/>
        <end position="403"/>
    </location>
</feature>
<sequence>MRCLSPLFFFALFSYAQAQSSAKQTIPDFKEKPSVHWTFRVATPIIASPLVSDNLVYFGALDSTFYALDTRSGKISWKLKTRGQIRSTPLVTGNILYLNGGDGNLYCLDKMTGKIKWTFASNGEKKYDFADYHQSSPILYNNTVYFGSGDGNVYAVKADNGTKRWSYQTGNIVHTTPAIDNNKVFVGSFDGYVYALDVASGALVWKFKTLGHRFFPAGEVQGSPVVAKGLVFIGARDYNVYAIDQNKGYCHWNKAFTRGWGLANTIHDSVLHIGGADERVLIAAVPETGREYWKKPMEFLIFGSNAYSESMFYAGTTIGKLHGIDARTGEKVWTVTTEGYSKNRLKYFKPDDAYRDDIYTIIKSNEHFLEVEYELGGIFSTPAITPDLLIFTTTEGTVYCLRR</sequence>
<dbReference type="InterPro" id="IPR002372">
    <property type="entry name" value="PQQ_rpt_dom"/>
</dbReference>
<dbReference type="Proteomes" id="UP001319200">
    <property type="component" value="Unassembled WGS sequence"/>
</dbReference>
<dbReference type="EMBL" id="JAHESF010000003">
    <property type="protein sequence ID" value="MBT1696151.1"/>
    <property type="molecule type" value="Genomic_DNA"/>
</dbReference>
<dbReference type="InterPro" id="IPR018391">
    <property type="entry name" value="PQQ_b-propeller_rpt"/>
</dbReference>
<dbReference type="RefSeq" id="WP_254161180.1">
    <property type="nucleotide sequence ID" value="NZ_JAHESF010000003.1"/>
</dbReference>
<gene>
    <name evidence="3" type="ORF">KK083_04650</name>
</gene>
<accession>A0AAP2DGW1</accession>
<dbReference type="Gene3D" id="2.40.128.630">
    <property type="match status" value="1"/>
</dbReference>
<dbReference type="InterPro" id="IPR011047">
    <property type="entry name" value="Quinoprotein_ADH-like_sf"/>
</dbReference>
<dbReference type="SUPFAM" id="SSF50998">
    <property type="entry name" value="Quinoprotein alcohol dehydrogenase-like"/>
    <property type="match status" value="3"/>
</dbReference>
<feature type="signal peptide" evidence="1">
    <location>
        <begin position="1"/>
        <end position="18"/>
    </location>
</feature>
<dbReference type="SMART" id="SM00564">
    <property type="entry name" value="PQQ"/>
    <property type="match status" value="6"/>
</dbReference>
<name>A0AAP2DGW1_9BACT</name>
<evidence type="ECO:0000256" key="1">
    <source>
        <dbReference type="SAM" id="SignalP"/>
    </source>
</evidence>
<feature type="domain" description="Pyrrolo-quinoline quinone repeat" evidence="2">
    <location>
        <begin position="35"/>
        <end position="191"/>
    </location>
</feature>
<reference evidence="3 4" key="1">
    <citation type="submission" date="2021-05" db="EMBL/GenBank/DDBJ databases">
        <title>A Polyphasic approach of four new species of the genus Ohtaekwangia: Ohtaekwangia histidinii sp. nov., Ohtaekwangia cretensis sp. nov., Ohtaekwangia indiensis sp. nov., Ohtaekwangia reichenbachii sp. nov. from diverse environment.</title>
        <authorList>
            <person name="Octaviana S."/>
        </authorList>
    </citation>
    <scope>NUCLEOTIDE SEQUENCE [LARGE SCALE GENOMIC DNA]</scope>
    <source>
        <strain evidence="3 4">PWU4</strain>
    </source>
</reference>
<protein>
    <submittedName>
        <fullName evidence="3">PQQ-binding-like beta-propeller repeat protein</fullName>
    </submittedName>
</protein>
<proteinExistence type="predicted"/>
<evidence type="ECO:0000313" key="4">
    <source>
        <dbReference type="Proteomes" id="UP001319200"/>
    </source>
</evidence>
<dbReference type="PANTHER" id="PTHR34512">
    <property type="entry name" value="CELL SURFACE PROTEIN"/>
    <property type="match status" value="1"/>
</dbReference>
<comment type="caution">
    <text evidence="3">The sequence shown here is derived from an EMBL/GenBank/DDBJ whole genome shotgun (WGS) entry which is preliminary data.</text>
</comment>
<dbReference type="Gene3D" id="2.130.10.10">
    <property type="entry name" value="YVTN repeat-like/Quinoprotein amine dehydrogenase"/>
    <property type="match status" value="2"/>
</dbReference>
<organism evidence="3 4">
    <name type="scientific">Chryseosolibacter histidini</name>
    <dbReference type="NCBI Taxonomy" id="2782349"/>
    <lineage>
        <taxon>Bacteria</taxon>
        <taxon>Pseudomonadati</taxon>
        <taxon>Bacteroidota</taxon>
        <taxon>Cytophagia</taxon>
        <taxon>Cytophagales</taxon>
        <taxon>Chryseotaleaceae</taxon>
        <taxon>Chryseosolibacter</taxon>
    </lineage>
</organism>
<evidence type="ECO:0000313" key="3">
    <source>
        <dbReference type="EMBL" id="MBT1696151.1"/>
    </source>
</evidence>
<dbReference type="Pfam" id="PF13360">
    <property type="entry name" value="PQQ_2"/>
    <property type="match status" value="1"/>
</dbReference>
<evidence type="ECO:0000259" key="2">
    <source>
        <dbReference type="Pfam" id="PF13360"/>
    </source>
</evidence>
<dbReference type="InterPro" id="IPR015943">
    <property type="entry name" value="WD40/YVTN_repeat-like_dom_sf"/>
</dbReference>
<keyword evidence="1" id="KW-0732">Signal</keyword>